<keyword evidence="9" id="KW-0472">Membrane</keyword>
<evidence type="ECO:0000259" key="10">
    <source>
        <dbReference type="PROSITE" id="PS50109"/>
    </source>
</evidence>
<dbReference type="PANTHER" id="PTHR43065">
    <property type="entry name" value="SENSOR HISTIDINE KINASE"/>
    <property type="match status" value="1"/>
</dbReference>
<dbReference type="InterPro" id="IPR004358">
    <property type="entry name" value="Sig_transdc_His_kin-like_C"/>
</dbReference>
<dbReference type="PRINTS" id="PR00344">
    <property type="entry name" value="BCTRLSENSOR"/>
</dbReference>
<dbReference type="InterPro" id="IPR036890">
    <property type="entry name" value="HATPase_C_sf"/>
</dbReference>
<dbReference type="PROSITE" id="PS50109">
    <property type="entry name" value="HIS_KIN"/>
    <property type="match status" value="1"/>
</dbReference>
<dbReference type="GO" id="GO:0005524">
    <property type="term" value="F:ATP binding"/>
    <property type="evidence" value="ECO:0007669"/>
    <property type="project" value="UniProtKB-KW"/>
</dbReference>
<dbReference type="Proteomes" id="UP000252254">
    <property type="component" value="Unassembled WGS sequence"/>
</dbReference>
<evidence type="ECO:0000256" key="1">
    <source>
        <dbReference type="ARBA" id="ARBA00000085"/>
    </source>
</evidence>
<keyword evidence="7" id="KW-0067">ATP-binding</keyword>
<sequence length="442" mass="50780">MYMILITIWQFDVGILYFEKIFSDDIILFLFKLFRLGPTFSVPIVLYVAYTIIKDQPAMLKESSWLNKLSSVLFNKKALITFTIWSGIVYLVNWTSLGIKDLSLLQPVFSYSHYFPVYGSLHWLYIMHMSSFIIFMFLVYLISRKIPQSNFKSFLKSFCIYSLLVIIPGFMNFAPTTGVIASSIGIIIFSITIVHCFIALNTNLKQNYYQVMERQKKLDYTGNLAGSLIHEVKNTNTIISGFSSLLYNSDSLTEKDKSTLKMVQKSSEHLTALTNNYKAYMNASMLSFKKEDLEVIIKNSIDFSSEILRSNRVELTFTNDYQPLHAYVNKTSLEQVFINLIKNSVEAIPADRDNRNITIKTELDDKHIIIHFIDTGKGIPPENFENIFDPFISLENKGMGLGLPYAKKMIIEHLGNIFIVKSSFEGTHFRIELPQNGILNIE</sequence>
<keyword evidence="12" id="KW-1185">Reference proteome</keyword>
<organism evidence="11 12">
    <name type="scientific">Paraliobacillus ryukyuensis</name>
    <dbReference type="NCBI Taxonomy" id="200904"/>
    <lineage>
        <taxon>Bacteria</taxon>
        <taxon>Bacillati</taxon>
        <taxon>Bacillota</taxon>
        <taxon>Bacilli</taxon>
        <taxon>Bacillales</taxon>
        <taxon>Bacillaceae</taxon>
        <taxon>Paraliobacillus</taxon>
    </lineage>
</organism>
<dbReference type="RefSeq" id="WP_256860491.1">
    <property type="nucleotide sequence ID" value="NZ_FVZO01000015.1"/>
</dbReference>
<protein>
    <recommendedName>
        <fullName evidence="2">histidine kinase</fullName>
        <ecNumber evidence="2">2.7.13.3</ecNumber>
    </recommendedName>
</protein>
<evidence type="ECO:0000256" key="3">
    <source>
        <dbReference type="ARBA" id="ARBA00022553"/>
    </source>
</evidence>
<evidence type="ECO:0000256" key="6">
    <source>
        <dbReference type="ARBA" id="ARBA00022777"/>
    </source>
</evidence>
<dbReference type="PANTHER" id="PTHR43065:SF10">
    <property type="entry name" value="PEROXIDE STRESS-ACTIVATED HISTIDINE KINASE MAK3"/>
    <property type="match status" value="1"/>
</dbReference>
<evidence type="ECO:0000256" key="8">
    <source>
        <dbReference type="ARBA" id="ARBA00023012"/>
    </source>
</evidence>
<keyword evidence="9" id="KW-0812">Transmembrane</keyword>
<evidence type="ECO:0000256" key="5">
    <source>
        <dbReference type="ARBA" id="ARBA00022741"/>
    </source>
</evidence>
<dbReference type="EMBL" id="QNRI01000008">
    <property type="protein sequence ID" value="RBO95303.1"/>
    <property type="molecule type" value="Genomic_DNA"/>
</dbReference>
<dbReference type="InterPro" id="IPR003594">
    <property type="entry name" value="HATPase_dom"/>
</dbReference>
<feature type="transmembrane region" description="Helical" evidence="9">
    <location>
        <begin position="179"/>
        <end position="200"/>
    </location>
</feature>
<evidence type="ECO:0000256" key="7">
    <source>
        <dbReference type="ARBA" id="ARBA00022840"/>
    </source>
</evidence>
<feature type="domain" description="Histidine kinase" evidence="10">
    <location>
        <begin position="227"/>
        <end position="437"/>
    </location>
</feature>
<dbReference type="Gene3D" id="3.30.565.10">
    <property type="entry name" value="Histidine kinase-like ATPase, C-terminal domain"/>
    <property type="match status" value="1"/>
</dbReference>
<evidence type="ECO:0000313" key="12">
    <source>
        <dbReference type="Proteomes" id="UP000252254"/>
    </source>
</evidence>
<keyword evidence="5" id="KW-0547">Nucleotide-binding</keyword>
<dbReference type="AlphaFoldDB" id="A0A366DYZ5"/>
<gene>
    <name evidence="11" type="ORF">DES48_10811</name>
</gene>
<proteinExistence type="predicted"/>
<dbReference type="STRING" id="200904.GCA_900168775_02784"/>
<keyword evidence="4" id="KW-0808">Transferase</keyword>
<dbReference type="SMART" id="SM00387">
    <property type="entry name" value="HATPase_c"/>
    <property type="match status" value="1"/>
</dbReference>
<feature type="transmembrane region" description="Helical" evidence="9">
    <location>
        <begin position="154"/>
        <end position="173"/>
    </location>
</feature>
<comment type="catalytic activity">
    <reaction evidence="1">
        <text>ATP + protein L-histidine = ADP + protein N-phospho-L-histidine.</text>
        <dbReference type="EC" id="2.7.13.3"/>
    </reaction>
</comment>
<dbReference type="InterPro" id="IPR005467">
    <property type="entry name" value="His_kinase_dom"/>
</dbReference>
<name>A0A366DYZ5_9BACI</name>
<evidence type="ECO:0000313" key="11">
    <source>
        <dbReference type="EMBL" id="RBO95303.1"/>
    </source>
</evidence>
<dbReference type="Pfam" id="PF02518">
    <property type="entry name" value="HATPase_c"/>
    <property type="match status" value="1"/>
</dbReference>
<evidence type="ECO:0000256" key="9">
    <source>
        <dbReference type="SAM" id="Phobius"/>
    </source>
</evidence>
<dbReference type="GO" id="GO:0004673">
    <property type="term" value="F:protein histidine kinase activity"/>
    <property type="evidence" value="ECO:0007669"/>
    <property type="project" value="UniProtKB-EC"/>
</dbReference>
<keyword evidence="8" id="KW-0902">Two-component regulatory system</keyword>
<dbReference type="EC" id="2.7.13.3" evidence="2"/>
<evidence type="ECO:0000256" key="4">
    <source>
        <dbReference type="ARBA" id="ARBA00022679"/>
    </source>
</evidence>
<keyword evidence="6 11" id="KW-0418">Kinase</keyword>
<keyword evidence="9" id="KW-1133">Transmembrane helix</keyword>
<keyword evidence="3" id="KW-0597">Phosphoprotein</keyword>
<feature type="transmembrane region" description="Helical" evidence="9">
    <location>
        <begin position="74"/>
        <end position="92"/>
    </location>
</feature>
<reference evidence="11 12" key="1">
    <citation type="submission" date="2018-06" db="EMBL/GenBank/DDBJ databases">
        <title>Genomic Encyclopedia of Type Strains, Phase IV (KMG-IV): sequencing the most valuable type-strain genomes for metagenomic binning, comparative biology and taxonomic classification.</title>
        <authorList>
            <person name="Goeker M."/>
        </authorList>
    </citation>
    <scope>NUCLEOTIDE SEQUENCE [LARGE SCALE GENOMIC DNA]</scope>
    <source>
        <strain evidence="11 12">DSM 15140</strain>
    </source>
</reference>
<feature type="transmembrane region" description="Helical" evidence="9">
    <location>
        <begin position="26"/>
        <end position="53"/>
    </location>
</feature>
<dbReference type="GO" id="GO:0000160">
    <property type="term" value="P:phosphorelay signal transduction system"/>
    <property type="evidence" value="ECO:0007669"/>
    <property type="project" value="UniProtKB-KW"/>
</dbReference>
<dbReference type="SUPFAM" id="SSF55874">
    <property type="entry name" value="ATPase domain of HSP90 chaperone/DNA topoisomerase II/histidine kinase"/>
    <property type="match status" value="1"/>
</dbReference>
<evidence type="ECO:0000256" key="2">
    <source>
        <dbReference type="ARBA" id="ARBA00012438"/>
    </source>
</evidence>
<dbReference type="Gene3D" id="1.10.287.130">
    <property type="match status" value="1"/>
</dbReference>
<feature type="transmembrane region" description="Helical" evidence="9">
    <location>
        <begin position="123"/>
        <end position="142"/>
    </location>
</feature>
<comment type="caution">
    <text evidence="11">The sequence shown here is derived from an EMBL/GenBank/DDBJ whole genome shotgun (WGS) entry which is preliminary data.</text>
</comment>
<accession>A0A366DYZ5</accession>